<organism evidence="2 3">
    <name type="scientific">Haematococcus lacustris</name>
    <name type="common">Green alga</name>
    <name type="synonym">Haematococcus pluvialis</name>
    <dbReference type="NCBI Taxonomy" id="44745"/>
    <lineage>
        <taxon>Eukaryota</taxon>
        <taxon>Viridiplantae</taxon>
        <taxon>Chlorophyta</taxon>
        <taxon>core chlorophytes</taxon>
        <taxon>Chlorophyceae</taxon>
        <taxon>CS clade</taxon>
        <taxon>Chlamydomonadales</taxon>
        <taxon>Haematococcaceae</taxon>
        <taxon>Haematococcus</taxon>
    </lineage>
</organism>
<evidence type="ECO:0000313" key="3">
    <source>
        <dbReference type="Proteomes" id="UP000485058"/>
    </source>
</evidence>
<feature type="non-terminal residue" evidence="2">
    <location>
        <position position="128"/>
    </location>
</feature>
<gene>
    <name evidence="2" type="ORF">HaLaN_13677</name>
</gene>
<feature type="coiled-coil region" evidence="1">
    <location>
        <begin position="1"/>
        <end position="55"/>
    </location>
</feature>
<proteinExistence type="predicted"/>
<protein>
    <submittedName>
        <fullName evidence="2">Uncharacterized protein</fullName>
    </submittedName>
</protein>
<reference evidence="2 3" key="1">
    <citation type="submission" date="2020-02" db="EMBL/GenBank/DDBJ databases">
        <title>Draft genome sequence of Haematococcus lacustris strain NIES-144.</title>
        <authorList>
            <person name="Morimoto D."/>
            <person name="Nakagawa S."/>
            <person name="Yoshida T."/>
            <person name="Sawayama S."/>
        </authorList>
    </citation>
    <scope>NUCLEOTIDE SEQUENCE [LARGE SCALE GENOMIC DNA]</scope>
    <source>
        <strain evidence="2 3">NIES-144</strain>
    </source>
</reference>
<keyword evidence="3" id="KW-1185">Reference proteome</keyword>
<sequence length="128" mass="14757">MRWLEQSAEAARRRVDNLFRELQASTPLVAYHMLVEKHARQQGELRRLVEEAAEQVISQEEVHRLRGELGALMAKYDQACDEATQHKERCRQLELSRSKDDKGLDLALAQELVSSRISAESAQRRAEM</sequence>
<comment type="caution">
    <text evidence="2">The sequence shown here is derived from an EMBL/GenBank/DDBJ whole genome shotgun (WGS) entry which is preliminary data.</text>
</comment>
<name>A0A699Z3E1_HAELA</name>
<dbReference type="Proteomes" id="UP000485058">
    <property type="component" value="Unassembled WGS sequence"/>
</dbReference>
<dbReference type="EMBL" id="BLLF01001098">
    <property type="protein sequence ID" value="GFH17117.1"/>
    <property type="molecule type" value="Genomic_DNA"/>
</dbReference>
<accession>A0A699Z3E1</accession>
<dbReference type="AlphaFoldDB" id="A0A699Z3E1"/>
<evidence type="ECO:0000256" key="1">
    <source>
        <dbReference type="SAM" id="Coils"/>
    </source>
</evidence>
<evidence type="ECO:0000313" key="2">
    <source>
        <dbReference type="EMBL" id="GFH17117.1"/>
    </source>
</evidence>
<keyword evidence="1" id="KW-0175">Coiled coil</keyword>